<reference evidence="4 5" key="1">
    <citation type="submission" date="2019-03" db="EMBL/GenBank/DDBJ databases">
        <title>Genomic Encyclopedia of Type Strains, Phase IV (KMG-IV): sequencing the most valuable type-strain genomes for metagenomic binning, comparative biology and taxonomic classification.</title>
        <authorList>
            <person name="Goeker M."/>
        </authorList>
    </citation>
    <scope>NUCLEOTIDE SEQUENCE [LARGE SCALE GENOMIC DNA]</scope>
    <source>
        <strain evidence="4 5">DSM 100451</strain>
    </source>
</reference>
<proteinExistence type="predicted"/>
<dbReference type="Gene3D" id="3.90.1750.20">
    <property type="entry name" value="Putative Large Serine Recombinase, Chain B, Domain 2"/>
    <property type="match status" value="1"/>
</dbReference>
<dbReference type="InterPro" id="IPR006119">
    <property type="entry name" value="Resolv_N"/>
</dbReference>
<protein>
    <submittedName>
        <fullName evidence="4">DNA invertase Pin-like site-specific DNA recombinase</fullName>
    </submittedName>
</protein>
<dbReference type="PROSITE" id="PS51736">
    <property type="entry name" value="RECOMBINASES_3"/>
    <property type="match status" value="1"/>
</dbReference>
<dbReference type="STRING" id="1650663.GCA_001486665_01459"/>
<dbReference type="SUPFAM" id="SSF53041">
    <property type="entry name" value="Resolvase-like"/>
    <property type="match status" value="1"/>
</dbReference>
<feature type="coiled-coil region" evidence="1">
    <location>
        <begin position="359"/>
        <end position="413"/>
    </location>
</feature>
<dbReference type="CDD" id="cd00338">
    <property type="entry name" value="Ser_Recombinase"/>
    <property type="match status" value="1"/>
</dbReference>
<dbReference type="OrthoDB" id="9781670at2"/>
<name>A0A4R1QNS3_9FIRM</name>
<feature type="domain" description="Recombinase" evidence="3">
    <location>
        <begin position="154"/>
        <end position="259"/>
    </location>
</feature>
<dbReference type="InterPro" id="IPR011109">
    <property type="entry name" value="DNA_bind_recombinase_dom"/>
</dbReference>
<dbReference type="GO" id="GO:0003677">
    <property type="term" value="F:DNA binding"/>
    <property type="evidence" value="ECO:0007669"/>
    <property type="project" value="InterPro"/>
</dbReference>
<evidence type="ECO:0000313" key="5">
    <source>
        <dbReference type="Proteomes" id="UP000295184"/>
    </source>
</evidence>
<feature type="domain" description="Resolvase/invertase-type recombinase catalytic" evidence="2">
    <location>
        <begin position="2"/>
        <end position="146"/>
    </location>
</feature>
<evidence type="ECO:0000313" key="4">
    <source>
        <dbReference type="EMBL" id="TCL51219.1"/>
    </source>
</evidence>
<dbReference type="Gene3D" id="3.40.50.1390">
    <property type="entry name" value="Resolvase, N-terminal catalytic domain"/>
    <property type="match status" value="1"/>
</dbReference>
<dbReference type="InterPro" id="IPR050639">
    <property type="entry name" value="SSR_resolvase"/>
</dbReference>
<dbReference type="GO" id="GO:0000150">
    <property type="term" value="F:DNA strand exchange activity"/>
    <property type="evidence" value="ECO:0007669"/>
    <property type="project" value="InterPro"/>
</dbReference>
<dbReference type="EMBL" id="SLUM01000047">
    <property type="protein sequence ID" value="TCL51219.1"/>
    <property type="molecule type" value="Genomic_DNA"/>
</dbReference>
<sequence>MNAVIYARYSSDNQREESIEGQLRECKEYADQNGITVVRTYIDRALSAKTDSRPQFQQMIHDSATHTFEAVLVWKLDRFSRNRYDSAHYKRILKNNRVHVVSVTEPISNTPEGIMLESLLEGMAEYYSAELAEKVSRGHKENALKAKFNGGPVPLGYRIDSEHHYQIDPATAPVVQEAFQRYAAGESIRSIIESLNARGIRNSRGNPFTKNSFQTLLKKRRYLGEYHYKDTVIPDAIPAIIDPDCFDAVQRRCEIHRQAPAHNKADVHYLLTTKLFCGKCGTMMAGESGRSHTGTVHCYYKCGTRKRSGKEACSLKPVRKEPLEQFVVQTALEKVLNDRVIDLLADKLLEYQSKENTRLPVLQVELKEVKRRIDNLVAAIEQGILTPSTKARMEELEQQREALETSILQEQIEKPPITREQILFWFDQFRHGDPADIAFQEKVIDCFVNSIYLFDDRIVVNFNYQEGGRPVSLEEVLSSFLDGNGAPQKGRTFVLPFLLHFPPSGAASPFALRRSGSARRASQAKQYATGIFFLTPSSGSAPQRGEHCLVIAFLLLHFPPFFGGAVFQAKQHAKG</sequence>
<dbReference type="InterPro" id="IPR025827">
    <property type="entry name" value="Zn_ribbon_recom_dom"/>
</dbReference>
<dbReference type="Proteomes" id="UP000295184">
    <property type="component" value="Unassembled WGS sequence"/>
</dbReference>
<evidence type="ECO:0000256" key="1">
    <source>
        <dbReference type="SAM" id="Coils"/>
    </source>
</evidence>
<dbReference type="SMART" id="SM00857">
    <property type="entry name" value="Resolvase"/>
    <property type="match status" value="1"/>
</dbReference>
<evidence type="ECO:0000259" key="3">
    <source>
        <dbReference type="PROSITE" id="PS51737"/>
    </source>
</evidence>
<accession>A0A4R1QNS3</accession>
<dbReference type="InterPro" id="IPR036162">
    <property type="entry name" value="Resolvase-like_N_sf"/>
</dbReference>
<gene>
    <name evidence="4" type="ORF">EDD77_1472</name>
</gene>
<dbReference type="Pfam" id="PF07508">
    <property type="entry name" value="Recombinase"/>
    <property type="match status" value="1"/>
</dbReference>
<dbReference type="AlphaFoldDB" id="A0A4R1QNS3"/>
<dbReference type="PROSITE" id="PS51737">
    <property type="entry name" value="RECOMBINASE_DNA_BIND"/>
    <property type="match status" value="1"/>
</dbReference>
<keyword evidence="1" id="KW-0175">Coiled coil</keyword>
<dbReference type="PANTHER" id="PTHR30461:SF23">
    <property type="entry name" value="DNA RECOMBINASE-RELATED"/>
    <property type="match status" value="1"/>
</dbReference>
<organism evidence="4 5">
    <name type="scientific">Allofournierella massiliensis</name>
    <dbReference type="NCBI Taxonomy" id="1650663"/>
    <lineage>
        <taxon>Bacteria</taxon>
        <taxon>Bacillati</taxon>
        <taxon>Bacillota</taxon>
        <taxon>Clostridia</taxon>
        <taxon>Eubacteriales</taxon>
        <taxon>Oscillospiraceae</taxon>
        <taxon>Allofournierella</taxon>
    </lineage>
</organism>
<dbReference type="InterPro" id="IPR038109">
    <property type="entry name" value="DNA_bind_recomb_sf"/>
</dbReference>
<comment type="caution">
    <text evidence="4">The sequence shown here is derived from an EMBL/GenBank/DDBJ whole genome shotgun (WGS) entry which is preliminary data.</text>
</comment>
<dbReference type="Pfam" id="PF00239">
    <property type="entry name" value="Resolvase"/>
    <property type="match status" value="1"/>
</dbReference>
<dbReference type="Pfam" id="PF13408">
    <property type="entry name" value="Zn_ribbon_recom"/>
    <property type="match status" value="1"/>
</dbReference>
<evidence type="ECO:0000259" key="2">
    <source>
        <dbReference type="PROSITE" id="PS51736"/>
    </source>
</evidence>
<dbReference type="RefSeq" id="WP_082669566.1">
    <property type="nucleotide sequence ID" value="NZ_CABKVM010000016.1"/>
</dbReference>
<dbReference type="PANTHER" id="PTHR30461">
    <property type="entry name" value="DNA-INVERTASE FROM LAMBDOID PROPHAGE"/>
    <property type="match status" value="1"/>
</dbReference>